<evidence type="ECO:0000313" key="9">
    <source>
        <dbReference type="EMBL" id="KAK1617529.1"/>
    </source>
</evidence>
<dbReference type="Pfam" id="PF03094">
    <property type="entry name" value="Mlo"/>
    <property type="match status" value="2"/>
</dbReference>
<evidence type="ECO:0000256" key="7">
    <source>
        <dbReference type="ARBA" id="ARBA00023265"/>
    </source>
</evidence>
<keyword evidence="10" id="KW-1185">Reference proteome</keyword>
<accession>A0AAD8RCK0</accession>
<dbReference type="AlphaFoldDB" id="A0AAD8RCK0"/>
<dbReference type="PANTHER" id="PTHR31942">
    <property type="entry name" value="MLO-LIKE PROTEIN 1"/>
    <property type="match status" value="1"/>
</dbReference>
<feature type="transmembrane region" description="Helical" evidence="8">
    <location>
        <begin position="214"/>
        <end position="234"/>
    </location>
</feature>
<keyword evidence="3 8" id="KW-0812">Transmembrane</keyword>
<evidence type="ECO:0000256" key="8">
    <source>
        <dbReference type="SAM" id="Phobius"/>
    </source>
</evidence>
<evidence type="ECO:0000256" key="5">
    <source>
        <dbReference type="ARBA" id="ARBA00022989"/>
    </source>
</evidence>
<dbReference type="InterPro" id="IPR004326">
    <property type="entry name" value="Mlo"/>
</dbReference>
<dbReference type="GO" id="GO:0006952">
    <property type="term" value="P:defense response"/>
    <property type="evidence" value="ECO:0007669"/>
    <property type="project" value="UniProtKB-KW"/>
</dbReference>
<feature type="transmembrane region" description="Helical" evidence="8">
    <location>
        <begin position="109"/>
        <end position="132"/>
    </location>
</feature>
<keyword evidence="6 8" id="KW-0472">Membrane</keyword>
<dbReference type="PANTHER" id="PTHR31942:SF91">
    <property type="entry name" value="MLO-LIKE PROTEIN"/>
    <property type="match status" value="1"/>
</dbReference>
<keyword evidence="5 8" id="KW-1133">Transmembrane helix</keyword>
<evidence type="ECO:0000256" key="6">
    <source>
        <dbReference type="ARBA" id="ARBA00023136"/>
    </source>
</evidence>
<comment type="similarity">
    <text evidence="2">Belongs to the MLO family.</text>
</comment>
<evidence type="ECO:0000256" key="4">
    <source>
        <dbReference type="ARBA" id="ARBA00022821"/>
    </source>
</evidence>
<comment type="caution">
    <text evidence="9">The sequence shown here is derived from an EMBL/GenBank/DDBJ whole genome shotgun (WGS) entry which is preliminary data.</text>
</comment>
<keyword evidence="4" id="KW-0611">Plant defense</keyword>
<sequence length="306" mass="33942">MRSRKKPLYEALLRVKEELMVLGFISLLLTVFQGAMGRLCVRRSVMRHLLPCKPPPRDAPAETAHFGDAVFTGVLGGARRLLAGGAISGDYCVNKGKVPVLSAEAIHQLHIFIFVLAVTHFILSAITVLLGVAQRSFFKQFYGSVTEEDYRTMRLGFIMKHCTPNFNFYNYMIRALEVDFKKVVGVRCYWWLGVSYGFKSCIMGNPAYAIARVVISIVSQLLCGYVTLPLYAVVSHMGSSFKKAIFDDNVTEGLANWAERARRRTIISSKTTVNVSDPPVDEANDAAVQMTNTHAISSDEQGTSLT</sequence>
<evidence type="ECO:0008006" key="11">
    <source>
        <dbReference type="Google" id="ProtNLM"/>
    </source>
</evidence>
<protein>
    <recommendedName>
        <fullName evidence="11">MLO-like protein</fullName>
    </recommendedName>
</protein>
<reference evidence="9" key="1">
    <citation type="submission" date="2023-07" db="EMBL/GenBank/DDBJ databases">
        <title>A chromosome-level genome assembly of Lolium multiflorum.</title>
        <authorList>
            <person name="Chen Y."/>
            <person name="Copetti D."/>
            <person name="Kolliker R."/>
            <person name="Studer B."/>
        </authorList>
    </citation>
    <scope>NUCLEOTIDE SEQUENCE</scope>
    <source>
        <strain evidence="9">02402/16</strain>
        <tissue evidence="9">Leaf</tissue>
    </source>
</reference>
<proteinExistence type="inferred from homology"/>
<evidence type="ECO:0000313" key="10">
    <source>
        <dbReference type="Proteomes" id="UP001231189"/>
    </source>
</evidence>
<organism evidence="9 10">
    <name type="scientific">Lolium multiflorum</name>
    <name type="common">Italian ryegrass</name>
    <name type="synonym">Lolium perenne subsp. multiflorum</name>
    <dbReference type="NCBI Taxonomy" id="4521"/>
    <lineage>
        <taxon>Eukaryota</taxon>
        <taxon>Viridiplantae</taxon>
        <taxon>Streptophyta</taxon>
        <taxon>Embryophyta</taxon>
        <taxon>Tracheophyta</taxon>
        <taxon>Spermatophyta</taxon>
        <taxon>Magnoliopsida</taxon>
        <taxon>Liliopsida</taxon>
        <taxon>Poales</taxon>
        <taxon>Poaceae</taxon>
        <taxon>BOP clade</taxon>
        <taxon>Pooideae</taxon>
        <taxon>Poodae</taxon>
        <taxon>Poeae</taxon>
        <taxon>Poeae Chloroplast Group 2 (Poeae type)</taxon>
        <taxon>Loliodinae</taxon>
        <taxon>Loliinae</taxon>
        <taxon>Lolium</taxon>
    </lineage>
</organism>
<gene>
    <name evidence="9" type="ORF">QYE76_023046</name>
</gene>
<name>A0AAD8RCK0_LOLMU</name>
<dbReference type="EMBL" id="JAUUTY010000006">
    <property type="protein sequence ID" value="KAK1617529.1"/>
    <property type="molecule type" value="Genomic_DNA"/>
</dbReference>
<keyword evidence="7" id="KW-0568">Pathogenesis-related protein</keyword>
<evidence type="ECO:0000256" key="1">
    <source>
        <dbReference type="ARBA" id="ARBA00004141"/>
    </source>
</evidence>
<dbReference type="Proteomes" id="UP001231189">
    <property type="component" value="Unassembled WGS sequence"/>
</dbReference>
<comment type="subcellular location">
    <subcellularLocation>
        <location evidence="1">Membrane</location>
        <topology evidence="1">Multi-pass membrane protein</topology>
    </subcellularLocation>
</comment>
<evidence type="ECO:0000256" key="3">
    <source>
        <dbReference type="ARBA" id="ARBA00022692"/>
    </source>
</evidence>
<evidence type="ECO:0000256" key="2">
    <source>
        <dbReference type="ARBA" id="ARBA00006574"/>
    </source>
</evidence>
<dbReference type="GO" id="GO:0016020">
    <property type="term" value="C:membrane"/>
    <property type="evidence" value="ECO:0007669"/>
    <property type="project" value="UniProtKB-SubCell"/>
</dbReference>